<dbReference type="Pfam" id="PF03734">
    <property type="entry name" value="YkuD"/>
    <property type="match status" value="1"/>
</dbReference>
<dbReference type="Gene3D" id="2.40.440.10">
    <property type="entry name" value="L,D-transpeptidase catalytic domain-like"/>
    <property type="match status" value="1"/>
</dbReference>
<feature type="active site" description="Nucleophile" evidence="9">
    <location>
        <position position="195"/>
    </location>
</feature>
<dbReference type="PROSITE" id="PS52029">
    <property type="entry name" value="LD_TPASE"/>
    <property type="match status" value="1"/>
</dbReference>
<dbReference type="EMBL" id="JAXLPB010000005">
    <property type="protein sequence ID" value="MDY8110567.1"/>
    <property type="molecule type" value="Genomic_DNA"/>
</dbReference>
<feature type="chain" id="PRO_5046551460" evidence="10">
    <location>
        <begin position="30"/>
        <end position="230"/>
    </location>
</feature>
<gene>
    <name evidence="12" type="ORF">U0C82_15600</name>
</gene>
<evidence type="ECO:0000256" key="7">
    <source>
        <dbReference type="ARBA" id="ARBA00022984"/>
    </source>
</evidence>
<comment type="pathway">
    <text evidence="1 9">Cell wall biogenesis; peptidoglycan biosynthesis.</text>
</comment>
<comment type="similarity">
    <text evidence="2">Belongs to the YkuD family.</text>
</comment>
<evidence type="ECO:0000259" key="11">
    <source>
        <dbReference type="PROSITE" id="PS52029"/>
    </source>
</evidence>
<dbReference type="InterPro" id="IPR050979">
    <property type="entry name" value="LD-transpeptidase"/>
</dbReference>
<accession>A0ABU5I5A9</accession>
<keyword evidence="4 12" id="KW-0808">Transferase</keyword>
<keyword evidence="8 9" id="KW-0961">Cell wall biogenesis/degradation</keyword>
<comment type="caution">
    <text evidence="12">The sequence shown here is derived from an EMBL/GenBank/DDBJ whole genome shotgun (WGS) entry which is preliminary data.</text>
</comment>
<evidence type="ECO:0000313" key="13">
    <source>
        <dbReference type="Proteomes" id="UP001294412"/>
    </source>
</evidence>
<reference evidence="12 13" key="1">
    <citation type="submission" date="2023-12" db="EMBL/GenBank/DDBJ databases">
        <title>Description of Novel Strain Fulvimarina sp. 2208YS6-2-32 isolated from Uroteuthis (Photololigo) edulis.</title>
        <authorList>
            <person name="Park J.-S."/>
        </authorList>
    </citation>
    <scope>NUCLEOTIDE SEQUENCE [LARGE SCALE GENOMIC DNA]</scope>
    <source>
        <strain evidence="12 13">2208YS6-2-32</strain>
    </source>
</reference>
<dbReference type="Proteomes" id="UP001294412">
    <property type="component" value="Unassembled WGS sequence"/>
</dbReference>
<evidence type="ECO:0000256" key="1">
    <source>
        <dbReference type="ARBA" id="ARBA00004752"/>
    </source>
</evidence>
<dbReference type="InterPro" id="IPR006311">
    <property type="entry name" value="TAT_signal"/>
</dbReference>
<dbReference type="InterPro" id="IPR038063">
    <property type="entry name" value="Transpep_catalytic_dom"/>
</dbReference>
<evidence type="ECO:0000256" key="5">
    <source>
        <dbReference type="ARBA" id="ARBA00022801"/>
    </source>
</evidence>
<dbReference type="PROSITE" id="PS51257">
    <property type="entry name" value="PROKAR_LIPOPROTEIN"/>
    <property type="match status" value="1"/>
</dbReference>
<feature type="domain" description="L,D-TPase catalytic" evidence="11">
    <location>
        <begin position="82"/>
        <end position="219"/>
    </location>
</feature>
<evidence type="ECO:0000256" key="9">
    <source>
        <dbReference type="PROSITE-ProRule" id="PRU01373"/>
    </source>
</evidence>
<dbReference type="PANTHER" id="PTHR30582">
    <property type="entry name" value="L,D-TRANSPEPTIDASE"/>
    <property type="match status" value="1"/>
</dbReference>
<dbReference type="SUPFAM" id="SSF141523">
    <property type="entry name" value="L,D-transpeptidase catalytic domain-like"/>
    <property type="match status" value="1"/>
</dbReference>
<dbReference type="EC" id="2.3.2.-" evidence="12"/>
<dbReference type="GO" id="GO:0016746">
    <property type="term" value="F:acyltransferase activity"/>
    <property type="evidence" value="ECO:0007669"/>
    <property type="project" value="UniProtKB-KW"/>
</dbReference>
<dbReference type="RefSeq" id="WP_322188262.1">
    <property type="nucleotide sequence ID" value="NZ_JAXLPB010000005.1"/>
</dbReference>
<keyword evidence="3" id="KW-0328">Glycosyltransferase</keyword>
<evidence type="ECO:0000256" key="10">
    <source>
        <dbReference type="SAM" id="SignalP"/>
    </source>
</evidence>
<evidence type="ECO:0000256" key="6">
    <source>
        <dbReference type="ARBA" id="ARBA00022960"/>
    </source>
</evidence>
<evidence type="ECO:0000256" key="4">
    <source>
        <dbReference type="ARBA" id="ARBA00022679"/>
    </source>
</evidence>
<feature type="active site" description="Proton donor/acceptor" evidence="9">
    <location>
        <position position="179"/>
    </location>
</feature>
<name>A0ABU5I5A9_9HYPH</name>
<proteinExistence type="inferred from homology"/>
<dbReference type="CDD" id="cd16913">
    <property type="entry name" value="YkuD_like"/>
    <property type="match status" value="1"/>
</dbReference>
<feature type="signal peptide" evidence="10">
    <location>
        <begin position="1"/>
        <end position="29"/>
    </location>
</feature>
<evidence type="ECO:0000256" key="3">
    <source>
        <dbReference type="ARBA" id="ARBA00022676"/>
    </source>
</evidence>
<dbReference type="PANTHER" id="PTHR30582:SF24">
    <property type="entry name" value="L,D-TRANSPEPTIDASE ERFK_SRFK-RELATED"/>
    <property type="match status" value="1"/>
</dbReference>
<keyword evidence="13" id="KW-1185">Reference proteome</keyword>
<protein>
    <submittedName>
        <fullName evidence="12">L,D-transpeptidase</fullName>
        <ecNumber evidence="12">2.3.2.-</ecNumber>
    </submittedName>
</protein>
<keyword evidence="7 9" id="KW-0573">Peptidoglycan synthesis</keyword>
<keyword evidence="12" id="KW-0012">Acyltransferase</keyword>
<keyword evidence="10" id="KW-0732">Signal</keyword>
<dbReference type="PROSITE" id="PS51318">
    <property type="entry name" value="TAT"/>
    <property type="match status" value="1"/>
</dbReference>
<keyword evidence="6 9" id="KW-0133">Cell shape</keyword>
<keyword evidence="5" id="KW-0378">Hydrolase</keyword>
<organism evidence="12 13">
    <name type="scientific">Fulvimarina uroteuthidis</name>
    <dbReference type="NCBI Taxonomy" id="3098149"/>
    <lineage>
        <taxon>Bacteria</taxon>
        <taxon>Pseudomonadati</taxon>
        <taxon>Pseudomonadota</taxon>
        <taxon>Alphaproteobacteria</taxon>
        <taxon>Hyphomicrobiales</taxon>
        <taxon>Aurantimonadaceae</taxon>
        <taxon>Fulvimarina</taxon>
    </lineage>
</organism>
<dbReference type="InterPro" id="IPR005490">
    <property type="entry name" value="LD_TPept_cat_dom"/>
</dbReference>
<evidence type="ECO:0000256" key="8">
    <source>
        <dbReference type="ARBA" id="ARBA00023316"/>
    </source>
</evidence>
<sequence>MQKSRRGALAVLALTAALGLTGCSSLSGAPTRVLGYALGNGLSGMYGPMEDNGRIVPGIKPSVLQERNIRKQVAWNGREKAGTIVVDPENHYLFLVQEGGTAMRYGIGVGKEGFSFAGTTTIKRKADWPGWTPTNNMIKRDPERYGKFAGGVPGGLNNPLGARALYLYRGGRDTHYRIHGTNEPHTIGRSMSSGCIRMMNQDVIDLERRVSVGTTVIVRRGAYEDGAVIV</sequence>
<evidence type="ECO:0000313" key="12">
    <source>
        <dbReference type="EMBL" id="MDY8110567.1"/>
    </source>
</evidence>
<evidence type="ECO:0000256" key="2">
    <source>
        <dbReference type="ARBA" id="ARBA00005992"/>
    </source>
</evidence>